<dbReference type="SUPFAM" id="SSF51695">
    <property type="entry name" value="PLC-like phosphodiesterases"/>
    <property type="match status" value="1"/>
</dbReference>
<name>A0A0D9QSX1_PLAFR</name>
<gene>
    <name evidence="1" type="ORF">AK88_00403</name>
</gene>
<dbReference type="EMBL" id="KQ001647">
    <property type="protein sequence ID" value="KJP89947.1"/>
    <property type="molecule type" value="Genomic_DNA"/>
</dbReference>
<dbReference type="AlphaFoldDB" id="A0A0D9QSX1"/>
<organism evidence="1 2">
    <name type="scientific">Plasmodium fragile</name>
    <dbReference type="NCBI Taxonomy" id="5857"/>
    <lineage>
        <taxon>Eukaryota</taxon>
        <taxon>Sar</taxon>
        <taxon>Alveolata</taxon>
        <taxon>Apicomplexa</taxon>
        <taxon>Aconoidasida</taxon>
        <taxon>Haemosporida</taxon>
        <taxon>Plasmodiidae</taxon>
        <taxon>Plasmodium</taxon>
        <taxon>Plasmodium (Plasmodium)</taxon>
    </lineage>
</organism>
<dbReference type="GO" id="GO:0008081">
    <property type="term" value="F:phosphoric diester hydrolase activity"/>
    <property type="evidence" value="ECO:0007669"/>
    <property type="project" value="InterPro"/>
</dbReference>
<protein>
    <submittedName>
        <fullName evidence="1">Uncharacterized protein</fullName>
    </submittedName>
</protein>
<dbReference type="InterPro" id="IPR017946">
    <property type="entry name" value="PLC-like_Pdiesterase_TIM-brl"/>
</dbReference>
<accession>A0A0D9QSX1</accession>
<evidence type="ECO:0000313" key="1">
    <source>
        <dbReference type="EMBL" id="KJP89947.1"/>
    </source>
</evidence>
<dbReference type="OMA" id="NTYYVIK"/>
<reference evidence="1 2" key="1">
    <citation type="submission" date="2014-03" db="EMBL/GenBank/DDBJ databases">
        <title>The Genome Sequence of Plasmodium fragile nilgiri.</title>
        <authorList>
            <consortium name="The Broad Institute Genomics Platform"/>
            <consortium name="The Broad Institute Genome Sequencing Center for Infectious Disease"/>
            <person name="Neafsey D."/>
            <person name="Duraisingh M."/>
            <person name="Young S.K."/>
            <person name="Zeng Q."/>
            <person name="Gargeya S."/>
            <person name="Abouelleil A."/>
            <person name="Alvarado L."/>
            <person name="Chapman S.B."/>
            <person name="Gainer-Dewar J."/>
            <person name="Goldberg J."/>
            <person name="Griggs A."/>
            <person name="Gujja S."/>
            <person name="Hansen M."/>
            <person name="Howarth C."/>
            <person name="Imamovic A."/>
            <person name="Larimer J."/>
            <person name="Pearson M."/>
            <person name="Poon T.W."/>
            <person name="Priest M."/>
            <person name="Roberts A."/>
            <person name="Saif S."/>
            <person name="Shea T."/>
            <person name="Sykes S."/>
            <person name="Wortman J."/>
            <person name="Nusbaum C."/>
            <person name="Birren B."/>
        </authorList>
    </citation>
    <scope>NUCLEOTIDE SEQUENCE [LARGE SCALE GENOMIC DNA]</scope>
    <source>
        <strain evidence="2">nilgiri</strain>
    </source>
</reference>
<sequence length="506" mass="57662">MGMEYTKKGEDAEGANTNQRVVHLQQWMSALSERKKGKGSILYIHGIHNTAGGEELLNRKDPQKCENNFVSCQTKGIIYERLCLGVRYLEMVILEQCGTEEGTSDLLCACGDGCIYSASDLLEEVAVFFLSNKRERVVLSFLLRAGGGHDDGDNGHEDSDNDDHKTTHLLDVYMYLYLRRHIKQAEGDEKCRVLYFLNDRERFLNLAKYQHDIDHFAIRNWVFNNMSLLLSSKMVHSGGRSSDGGDTFLLEGKDSVNSPRETWRVCPKDEGKETNALTPFCNTINRNENTLLSLPQQHHMSLFRLNSMHNDQVPILSSKVCVKKKFPNILITTQGDYHVADSKETDDSLLPSETAYRRNNAKRYYMQRERDHNHGGTLHSLNTHDSNLNWSGKFIGSNNLPLTEYVIDVPRQHKLLSSPFAFLNKKLVYLCQEGEWLRGKHTLQADTNNTYYVIKMGGDGLKAQTKQSCLARLQNIFSADVGPCWVCILAQEFHLQDVFDVICMNF</sequence>
<dbReference type="OrthoDB" id="384560at2759"/>
<dbReference type="RefSeq" id="XP_012333477.1">
    <property type="nucleotide sequence ID" value="XM_012478054.1"/>
</dbReference>
<dbReference type="GeneID" id="24265717"/>
<dbReference type="Proteomes" id="UP000054561">
    <property type="component" value="Unassembled WGS sequence"/>
</dbReference>
<proteinExistence type="predicted"/>
<dbReference type="Gene3D" id="3.20.20.190">
    <property type="entry name" value="Phosphatidylinositol (PI) phosphodiesterase"/>
    <property type="match status" value="1"/>
</dbReference>
<dbReference type="VEuPathDB" id="PlasmoDB:AK88_00403"/>
<dbReference type="GO" id="GO:0006629">
    <property type="term" value="P:lipid metabolic process"/>
    <property type="evidence" value="ECO:0007669"/>
    <property type="project" value="InterPro"/>
</dbReference>
<evidence type="ECO:0000313" key="2">
    <source>
        <dbReference type="Proteomes" id="UP000054561"/>
    </source>
</evidence>
<keyword evidence="2" id="KW-1185">Reference proteome</keyword>